<reference evidence="2" key="2">
    <citation type="submission" date="2023-05" db="EMBL/GenBank/DDBJ databases">
        <authorList>
            <consortium name="Lawrence Berkeley National Laboratory"/>
            <person name="Steindorff A."/>
            <person name="Hensen N."/>
            <person name="Bonometti L."/>
            <person name="Westerberg I."/>
            <person name="Brannstrom I.O."/>
            <person name="Guillou S."/>
            <person name="Cros-Aarteil S."/>
            <person name="Calhoun S."/>
            <person name="Haridas S."/>
            <person name="Kuo A."/>
            <person name="Mondo S."/>
            <person name="Pangilinan J."/>
            <person name="Riley R."/>
            <person name="Labutti K."/>
            <person name="Andreopoulos B."/>
            <person name="Lipzen A."/>
            <person name="Chen C."/>
            <person name="Yanf M."/>
            <person name="Daum C."/>
            <person name="Ng V."/>
            <person name="Clum A."/>
            <person name="Ohm R."/>
            <person name="Martin F."/>
            <person name="Silar P."/>
            <person name="Natvig D."/>
            <person name="Lalanne C."/>
            <person name="Gautier V."/>
            <person name="Ament-Velasquez S.L."/>
            <person name="Kruys A."/>
            <person name="Hutchinson M.I."/>
            <person name="Powell A.J."/>
            <person name="Barry K."/>
            <person name="Miller A.N."/>
            <person name="Grigoriev I.V."/>
            <person name="Debuchy R."/>
            <person name="Gladieux P."/>
            <person name="Thoren M.H."/>
            <person name="Johannesson H."/>
        </authorList>
    </citation>
    <scope>NUCLEOTIDE SEQUENCE</scope>
    <source>
        <strain evidence="2">PSN243</strain>
    </source>
</reference>
<proteinExistence type="predicted"/>
<dbReference type="CDD" id="cd09917">
    <property type="entry name" value="F-box_SF"/>
    <property type="match status" value="1"/>
</dbReference>
<protein>
    <recommendedName>
        <fullName evidence="1">F-box domain-containing protein</fullName>
    </recommendedName>
</protein>
<dbReference type="Pfam" id="PF12937">
    <property type="entry name" value="F-box-like"/>
    <property type="match status" value="1"/>
</dbReference>
<dbReference type="SUPFAM" id="SSF81383">
    <property type="entry name" value="F-box domain"/>
    <property type="match status" value="1"/>
</dbReference>
<evidence type="ECO:0000313" key="3">
    <source>
        <dbReference type="Proteomes" id="UP001321760"/>
    </source>
</evidence>
<keyword evidence="3" id="KW-1185">Reference proteome</keyword>
<sequence length="270" mass="30047">MDSLPTELLLEIPHHLTSTSDLASLARTSKRLNLIINPLLYQRDVKSRNPISPFWAAERGLIGTLRYAQAAGADLLKRRDFCKPRSEYGPHWQYVEPAVTTVPGGASPRKRRSMSSFLDGSAANPLPRYWWRPLDVAAFFGQADTVQFLVEEVEGADVLRSRSRGLCAFAMPRCGRSGVEASRRLESEWTVHDVMELASCGGHHDVAELLRELASAPKVEKMQNGWENIGKGTERAAERSGKGASFGVEVAEVPASEVEFSYRDFVLERF</sequence>
<accession>A0AAV9GKD3</accession>
<organism evidence="2 3">
    <name type="scientific">Podospora aff. communis PSN243</name>
    <dbReference type="NCBI Taxonomy" id="3040156"/>
    <lineage>
        <taxon>Eukaryota</taxon>
        <taxon>Fungi</taxon>
        <taxon>Dikarya</taxon>
        <taxon>Ascomycota</taxon>
        <taxon>Pezizomycotina</taxon>
        <taxon>Sordariomycetes</taxon>
        <taxon>Sordariomycetidae</taxon>
        <taxon>Sordariales</taxon>
        <taxon>Podosporaceae</taxon>
        <taxon>Podospora</taxon>
    </lineage>
</organism>
<dbReference type="InterPro" id="IPR036047">
    <property type="entry name" value="F-box-like_dom_sf"/>
</dbReference>
<comment type="caution">
    <text evidence="2">The sequence shown here is derived from an EMBL/GenBank/DDBJ whole genome shotgun (WGS) entry which is preliminary data.</text>
</comment>
<dbReference type="SUPFAM" id="SSF48403">
    <property type="entry name" value="Ankyrin repeat"/>
    <property type="match status" value="1"/>
</dbReference>
<dbReference type="PROSITE" id="PS50181">
    <property type="entry name" value="FBOX"/>
    <property type="match status" value="1"/>
</dbReference>
<reference evidence="2" key="1">
    <citation type="journal article" date="2023" name="Mol. Phylogenet. Evol.">
        <title>Genome-scale phylogeny and comparative genomics of the fungal order Sordariales.</title>
        <authorList>
            <person name="Hensen N."/>
            <person name="Bonometti L."/>
            <person name="Westerberg I."/>
            <person name="Brannstrom I.O."/>
            <person name="Guillou S."/>
            <person name="Cros-Aarteil S."/>
            <person name="Calhoun S."/>
            <person name="Haridas S."/>
            <person name="Kuo A."/>
            <person name="Mondo S."/>
            <person name="Pangilinan J."/>
            <person name="Riley R."/>
            <person name="LaButti K."/>
            <person name="Andreopoulos B."/>
            <person name="Lipzen A."/>
            <person name="Chen C."/>
            <person name="Yan M."/>
            <person name="Daum C."/>
            <person name="Ng V."/>
            <person name="Clum A."/>
            <person name="Steindorff A."/>
            <person name="Ohm R.A."/>
            <person name="Martin F."/>
            <person name="Silar P."/>
            <person name="Natvig D.O."/>
            <person name="Lalanne C."/>
            <person name="Gautier V."/>
            <person name="Ament-Velasquez S.L."/>
            <person name="Kruys A."/>
            <person name="Hutchinson M.I."/>
            <person name="Powell A.J."/>
            <person name="Barry K."/>
            <person name="Miller A.N."/>
            <person name="Grigoriev I.V."/>
            <person name="Debuchy R."/>
            <person name="Gladieux P."/>
            <person name="Hiltunen Thoren M."/>
            <person name="Johannesson H."/>
        </authorList>
    </citation>
    <scope>NUCLEOTIDE SEQUENCE</scope>
    <source>
        <strain evidence="2">PSN243</strain>
    </source>
</reference>
<dbReference type="InterPro" id="IPR001810">
    <property type="entry name" value="F-box_dom"/>
</dbReference>
<feature type="domain" description="F-box" evidence="1">
    <location>
        <begin position="1"/>
        <end position="44"/>
    </location>
</feature>
<dbReference type="EMBL" id="MU865947">
    <property type="protein sequence ID" value="KAK4447787.1"/>
    <property type="molecule type" value="Genomic_DNA"/>
</dbReference>
<gene>
    <name evidence="2" type="ORF">QBC34DRAFT_381921</name>
</gene>
<dbReference type="Proteomes" id="UP001321760">
    <property type="component" value="Unassembled WGS sequence"/>
</dbReference>
<dbReference type="Gene3D" id="1.25.40.20">
    <property type="entry name" value="Ankyrin repeat-containing domain"/>
    <property type="match status" value="1"/>
</dbReference>
<name>A0AAV9GKD3_9PEZI</name>
<evidence type="ECO:0000313" key="2">
    <source>
        <dbReference type="EMBL" id="KAK4447787.1"/>
    </source>
</evidence>
<evidence type="ECO:0000259" key="1">
    <source>
        <dbReference type="PROSITE" id="PS50181"/>
    </source>
</evidence>
<dbReference type="InterPro" id="IPR036770">
    <property type="entry name" value="Ankyrin_rpt-contain_sf"/>
</dbReference>
<dbReference type="AlphaFoldDB" id="A0AAV9GKD3"/>